<feature type="transmembrane region" description="Helical" evidence="1">
    <location>
        <begin position="51"/>
        <end position="71"/>
    </location>
</feature>
<keyword evidence="1" id="KW-0812">Transmembrane</keyword>
<evidence type="ECO:0000313" key="5">
    <source>
        <dbReference type="Proteomes" id="UP000323075"/>
    </source>
</evidence>
<evidence type="ECO:0000313" key="3">
    <source>
        <dbReference type="EMBL" id="TYO82070.1"/>
    </source>
</evidence>
<protein>
    <recommendedName>
        <fullName evidence="6">Major facilitator superfamily (MFS) profile domain-containing protein</fullName>
    </recommendedName>
</protein>
<dbReference type="EMBL" id="CP038631">
    <property type="protein sequence ID" value="QCC45812.1"/>
    <property type="molecule type" value="Genomic_DNA"/>
</dbReference>
<evidence type="ECO:0000313" key="4">
    <source>
        <dbReference type="Proteomes" id="UP000296216"/>
    </source>
</evidence>
<accession>A0A4D6GYQ6</accession>
<dbReference type="RefSeq" id="WP_010903623.1">
    <property type="nucleotide sequence ID" value="NZ_VRYN01000001.1"/>
</dbReference>
<dbReference type="InterPro" id="IPR057182">
    <property type="entry name" value="DUF7860"/>
</dbReference>
<evidence type="ECO:0000256" key="1">
    <source>
        <dbReference type="SAM" id="Phobius"/>
    </source>
</evidence>
<sequence>MSNTANIDYPDLAKYGTAASAAMICVGAAGTVLGSGVVSGWEASMLFDLEILGVLGIVVCPFLFGILLPLIE</sequence>
<evidence type="ECO:0000313" key="2">
    <source>
        <dbReference type="EMBL" id="QCC45812.1"/>
    </source>
</evidence>
<name>A0A4D6GYQ6_HALS9</name>
<dbReference type="Proteomes" id="UP000323075">
    <property type="component" value="Unassembled WGS sequence"/>
</dbReference>
<evidence type="ECO:0008006" key="6">
    <source>
        <dbReference type="Google" id="ProtNLM"/>
    </source>
</evidence>
<proteinExistence type="predicted"/>
<reference evidence="2" key="3">
    <citation type="journal article" name="MicrobiologyOpen">
        <title>Whole-genome comparison between the type strain of Halobacterium salinarum (DSM 3754(T)) and the laboratory strains R1 and NRC-1.</title>
        <authorList>
            <person name="Pfeiffer F."/>
            <person name="Losensky G."/>
            <person name="Marchfelder A."/>
            <person name="Habermann B."/>
            <person name="Dyall-Smith M."/>
        </authorList>
    </citation>
    <scope>NUCLEOTIDE SEQUENCE</scope>
    <source>
        <strain evidence="2">91-R6</strain>
    </source>
</reference>
<dbReference type="AlphaFoldDB" id="A0A4D6GYQ6"/>
<dbReference type="Proteomes" id="UP000296216">
    <property type="component" value="Chromosome"/>
</dbReference>
<reference evidence="3 5" key="2">
    <citation type="submission" date="2019-07" db="EMBL/GenBank/DDBJ databases">
        <title>Genomic Encyclopedia of Archaeal and Bacterial Type Strains, Phase II (KMG-II): from individual species to whole genera.</title>
        <authorList>
            <person name="Goeker M."/>
        </authorList>
    </citation>
    <scope>NUCLEOTIDE SEQUENCE [LARGE SCALE GENOMIC DNA]</scope>
    <source>
        <strain evidence="3 5">DSM 3754</strain>
    </source>
</reference>
<keyword evidence="1" id="KW-1133">Transmembrane helix</keyword>
<organism evidence="2 4">
    <name type="scientific">Halobacterium salinarum (strain ATCC 33171 / DSM 3754 / JCM 8978 / NBRC 102687 / NCIMB 764 / 91-R6)</name>
    <dbReference type="NCBI Taxonomy" id="2597657"/>
    <lineage>
        <taxon>Archaea</taxon>
        <taxon>Methanobacteriati</taxon>
        <taxon>Methanobacteriota</taxon>
        <taxon>Stenosarchaea group</taxon>
        <taxon>Halobacteria</taxon>
        <taxon>Halobacteriales</taxon>
        <taxon>Halobacteriaceae</taxon>
        <taxon>Halobacterium</taxon>
    </lineage>
</organism>
<reference evidence="2 4" key="1">
    <citation type="journal article" date="2019" name="Microbiol. Resour. Announc.">
        <title>The Genome Sequence of the Halobacterium salinarum Type Strain Is Closely Related to That of Laboratory Strains NRC-1 and R1.</title>
        <authorList>
            <person name="Pfeiffer F."/>
            <person name="Marchfelder A."/>
            <person name="Habermann B."/>
            <person name="Dyall-Smith M.L."/>
        </authorList>
    </citation>
    <scope>NUCLEOTIDE SEQUENCE [LARGE SCALE GENOMIC DNA]</scope>
    <source>
        <strain evidence="2">91-R6</strain>
        <strain evidence="4">ATCC 33171 / DSM 3754 / JCM 8978 / NBRC 102687 / NCIMB 764 / 91-R6</strain>
    </source>
</reference>
<gene>
    <name evidence="3" type="ORF">APQ99_00588</name>
    <name evidence="2" type="ORF">HBSAL_10850</name>
</gene>
<dbReference type="GeneID" id="68694753"/>
<keyword evidence="1" id="KW-0472">Membrane</keyword>
<feature type="transmembrane region" description="Helical" evidence="1">
    <location>
        <begin position="12"/>
        <end position="39"/>
    </location>
</feature>
<dbReference type="EMBL" id="VRYN01000001">
    <property type="protein sequence ID" value="TYO82070.1"/>
    <property type="molecule type" value="Genomic_DNA"/>
</dbReference>
<dbReference type="Pfam" id="PF25259">
    <property type="entry name" value="DUF7860"/>
    <property type="match status" value="1"/>
</dbReference>